<evidence type="ECO:0000313" key="2">
    <source>
        <dbReference type="Proteomes" id="UP000288293"/>
    </source>
</evidence>
<evidence type="ECO:0008006" key="3">
    <source>
        <dbReference type="Google" id="ProtNLM"/>
    </source>
</evidence>
<dbReference type="Proteomes" id="UP000288293">
    <property type="component" value="Unassembled WGS sequence"/>
</dbReference>
<dbReference type="RefSeq" id="WP_126802067.1">
    <property type="nucleotide sequence ID" value="NZ_PIPL01000001.1"/>
</dbReference>
<sequence length="208" mass="22718">MSLRYFLTTLVILAVFVTLGQASASSEAERHYRFESQNVRVLHIDNAVGQLDIKRSTDNEIRIEVVFEGKRGGLLRRKTDVSDVELNVRERGDQLYLEFQQSKVQADWVVYMPELDALHVHLGVGTADIDLGDTGLELQVGVGTALINSHKNFVGQFRGSAGVGSVSASGLDNYTSQRRVVAEDAKGTGNGDKDINVEVGVGDIKLSL</sequence>
<gene>
    <name evidence="1" type="ORF">CWE09_01125</name>
</gene>
<organism evidence="1 2">
    <name type="scientific">Aliidiomarina minuta</name>
    <dbReference type="NCBI Taxonomy" id="880057"/>
    <lineage>
        <taxon>Bacteria</taxon>
        <taxon>Pseudomonadati</taxon>
        <taxon>Pseudomonadota</taxon>
        <taxon>Gammaproteobacteria</taxon>
        <taxon>Alteromonadales</taxon>
        <taxon>Idiomarinaceae</taxon>
        <taxon>Aliidiomarina</taxon>
    </lineage>
</organism>
<evidence type="ECO:0000313" key="1">
    <source>
        <dbReference type="EMBL" id="RUO25368.1"/>
    </source>
</evidence>
<proteinExistence type="predicted"/>
<dbReference type="OrthoDB" id="5767486at2"/>
<keyword evidence="2" id="KW-1185">Reference proteome</keyword>
<protein>
    <recommendedName>
        <fullName evidence="3">Adhesin domain-containing protein</fullName>
    </recommendedName>
</protein>
<dbReference type="EMBL" id="PIPL01000001">
    <property type="protein sequence ID" value="RUO25368.1"/>
    <property type="molecule type" value="Genomic_DNA"/>
</dbReference>
<reference evidence="1 2" key="1">
    <citation type="journal article" date="2011" name="Front. Microbiol.">
        <title>Genomic signatures of strain selection and enhancement in Bacillus atrophaeus var. globigii, a historical biowarfare simulant.</title>
        <authorList>
            <person name="Gibbons H.S."/>
            <person name="Broomall S.M."/>
            <person name="McNew L.A."/>
            <person name="Daligault H."/>
            <person name="Chapman C."/>
            <person name="Bruce D."/>
            <person name="Karavis M."/>
            <person name="Krepps M."/>
            <person name="McGregor P.A."/>
            <person name="Hong C."/>
            <person name="Park K.H."/>
            <person name="Akmal A."/>
            <person name="Feldman A."/>
            <person name="Lin J.S."/>
            <person name="Chang W.E."/>
            <person name="Higgs B.W."/>
            <person name="Demirev P."/>
            <person name="Lindquist J."/>
            <person name="Liem A."/>
            <person name="Fochler E."/>
            <person name="Read T.D."/>
            <person name="Tapia R."/>
            <person name="Johnson S."/>
            <person name="Bishop-Lilly K.A."/>
            <person name="Detter C."/>
            <person name="Han C."/>
            <person name="Sozhamannan S."/>
            <person name="Rosenzweig C.N."/>
            <person name="Skowronski E.W."/>
        </authorList>
    </citation>
    <scope>NUCLEOTIDE SEQUENCE [LARGE SCALE GENOMIC DNA]</scope>
    <source>
        <strain evidence="1 2">MLST1</strain>
    </source>
</reference>
<comment type="caution">
    <text evidence="1">The sequence shown here is derived from an EMBL/GenBank/DDBJ whole genome shotgun (WGS) entry which is preliminary data.</text>
</comment>
<accession>A0A432W5L5</accession>
<dbReference type="AlphaFoldDB" id="A0A432W5L5"/>
<name>A0A432W5L5_9GAMM</name>